<organism evidence="2 3">
    <name type="scientific">Haloferula chungangensis</name>
    <dbReference type="NCBI Taxonomy" id="1048331"/>
    <lineage>
        <taxon>Bacteria</taxon>
        <taxon>Pseudomonadati</taxon>
        <taxon>Verrucomicrobiota</taxon>
        <taxon>Verrucomicrobiia</taxon>
        <taxon>Verrucomicrobiales</taxon>
        <taxon>Verrucomicrobiaceae</taxon>
        <taxon>Haloferula</taxon>
    </lineage>
</organism>
<dbReference type="InterPro" id="IPR014729">
    <property type="entry name" value="Rossmann-like_a/b/a_fold"/>
</dbReference>
<dbReference type="EMBL" id="JBHTBS010000006">
    <property type="protein sequence ID" value="MFC7338113.1"/>
    <property type="molecule type" value="Genomic_DNA"/>
</dbReference>
<dbReference type="Gene3D" id="3.40.50.620">
    <property type="entry name" value="HUPs"/>
    <property type="match status" value="1"/>
</dbReference>
<protein>
    <submittedName>
        <fullName evidence="2">YdcF family protein</fullName>
    </submittedName>
</protein>
<dbReference type="InterPro" id="IPR003848">
    <property type="entry name" value="DUF218"/>
</dbReference>
<gene>
    <name evidence="2" type="ORF">ACFQY0_13045</name>
</gene>
<name>A0ABW2L9W2_9BACT</name>
<feature type="domain" description="DUF218" evidence="1">
    <location>
        <begin position="41"/>
        <end position="156"/>
    </location>
</feature>
<proteinExistence type="predicted"/>
<dbReference type="PANTHER" id="PTHR30336:SF4">
    <property type="entry name" value="ENVELOPE BIOGENESIS FACTOR ELYC"/>
    <property type="match status" value="1"/>
</dbReference>
<dbReference type="Pfam" id="PF02698">
    <property type="entry name" value="DUF218"/>
    <property type="match status" value="1"/>
</dbReference>
<dbReference type="CDD" id="cd06259">
    <property type="entry name" value="YdcF-like"/>
    <property type="match status" value="1"/>
</dbReference>
<keyword evidence="3" id="KW-1185">Reference proteome</keyword>
<dbReference type="Proteomes" id="UP001596472">
    <property type="component" value="Unassembled WGS sequence"/>
</dbReference>
<evidence type="ECO:0000259" key="1">
    <source>
        <dbReference type="Pfam" id="PF02698"/>
    </source>
</evidence>
<evidence type="ECO:0000313" key="2">
    <source>
        <dbReference type="EMBL" id="MFC7338113.1"/>
    </source>
</evidence>
<dbReference type="RefSeq" id="WP_379713069.1">
    <property type="nucleotide sequence ID" value="NZ_JBHTBS010000006.1"/>
</dbReference>
<dbReference type="PANTHER" id="PTHR30336">
    <property type="entry name" value="INNER MEMBRANE PROTEIN, PROBABLE PERMEASE"/>
    <property type="match status" value="1"/>
</dbReference>
<comment type="caution">
    <text evidence="2">The sequence shown here is derived from an EMBL/GenBank/DDBJ whole genome shotgun (WGS) entry which is preliminary data.</text>
</comment>
<accession>A0ABW2L9W2</accession>
<reference evidence="3" key="1">
    <citation type="journal article" date="2019" name="Int. J. Syst. Evol. Microbiol.">
        <title>The Global Catalogue of Microorganisms (GCM) 10K type strain sequencing project: providing services to taxonomists for standard genome sequencing and annotation.</title>
        <authorList>
            <consortium name="The Broad Institute Genomics Platform"/>
            <consortium name="The Broad Institute Genome Sequencing Center for Infectious Disease"/>
            <person name="Wu L."/>
            <person name="Ma J."/>
        </authorList>
    </citation>
    <scope>NUCLEOTIDE SEQUENCE [LARGE SCALE GENOMIC DNA]</scope>
    <source>
        <strain evidence="3">CGMCC 4.1467</strain>
    </source>
</reference>
<evidence type="ECO:0000313" key="3">
    <source>
        <dbReference type="Proteomes" id="UP001596472"/>
    </source>
</evidence>
<dbReference type="InterPro" id="IPR051599">
    <property type="entry name" value="Cell_Envelope_Assoc"/>
</dbReference>
<sequence length="183" mass="21144">MRRLAVVFATLGLALMVALTAWVAWGHWPDPVRGELEWEPDAILVLGGGNIDRPTEARRLATRFPEVPVLVTGDGGMIYDELISQGLPRERLIHETHATSTIENARFTRKILDRLGAERVVLVTDWFHVPRSMEIFQREQPGREFFPVFRPRPEPLNDWHRYGSTRERIAVIHNLIRHGIWPF</sequence>